<dbReference type="Proteomes" id="UP001056120">
    <property type="component" value="Linkage Group LG16"/>
</dbReference>
<gene>
    <name evidence="1" type="ORF">L1987_48762</name>
</gene>
<evidence type="ECO:0000313" key="2">
    <source>
        <dbReference type="Proteomes" id="UP001056120"/>
    </source>
</evidence>
<proteinExistence type="predicted"/>
<dbReference type="EMBL" id="CM042033">
    <property type="protein sequence ID" value="KAI3774216.1"/>
    <property type="molecule type" value="Genomic_DNA"/>
</dbReference>
<reference evidence="2" key="1">
    <citation type="journal article" date="2022" name="Mol. Ecol. Resour.">
        <title>The genomes of chicory, endive, great burdock and yacon provide insights into Asteraceae palaeo-polyploidization history and plant inulin production.</title>
        <authorList>
            <person name="Fan W."/>
            <person name="Wang S."/>
            <person name="Wang H."/>
            <person name="Wang A."/>
            <person name="Jiang F."/>
            <person name="Liu H."/>
            <person name="Zhao H."/>
            <person name="Xu D."/>
            <person name="Zhang Y."/>
        </authorList>
    </citation>
    <scope>NUCLEOTIDE SEQUENCE [LARGE SCALE GENOMIC DNA]</scope>
    <source>
        <strain evidence="2">cv. Yunnan</strain>
    </source>
</reference>
<reference evidence="1 2" key="2">
    <citation type="journal article" date="2022" name="Mol. Ecol. Resour.">
        <title>The genomes of chicory, endive, great burdock and yacon provide insights into Asteraceae paleo-polyploidization history and plant inulin production.</title>
        <authorList>
            <person name="Fan W."/>
            <person name="Wang S."/>
            <person name="Wang H."/>
            <person name="Wang A."/>
            <person name="Jiang F."/>
            <person name="Liu H."/>
            <person name="Zhao H."/>
            <person name="Xu D."/>
            <person name="Zhang Y."/>
        </authorList>
    </citation>
    <scope>NUCLEOTIDE SEQUENCE [LARGE SCALE GENOMIC DNA]</scope>
    <source>
        <strain evidence="2">cv. Yunnan</strain>
        <tissue evidence="1">Leaves</tissue>
    </source>
</reference>
<comment type="caution">
    <text evidence="1">The sequence shown here is derived from an EMBL/GenBank/DDBJ whole genome shotgun (WGS) entry which is preliminary data.</text>
</comment>
<keyword evidence="2" id="KW-1185">Reference proteome</keyword>
<evidence type="ECO:0000313" key="1">
    <source>
        <dbReference type="EMBL" id="KAI3774216.1"/>
    </source>
</evidence>
<protein>
    <submittedName>
        <fullName evidence="1">Uncharacterized protein</fullName>
    </submittedName>
</protein>
<sequence length="216" mass="24285">MKYFLGLEVLRTGNDICLSQRKYCLELLSEFGMTACKPASTPLEQHHVISALCKKDDKLLENVTGCSGKGLRFSKGSSFDLVAYADSDWGKCLNTRRSVTGYCIFLGNSLVSWKSKKQSTVSRSSAEAEYRYMCSATCEILWLLNVFKELRFSVSIPVKLFCDSDAALSIAANPVFHDRTKHFEIDLFFLREKITSGTIKTLSAEQPADLFTKAYY</sequence>
<accession>A0ACB9FTC4</accession>
<name>A0ACB9FTC4_9ASTR</name>
<organism evidence="1 2">
    <name type="scientific">Smallanthus sonchifolius</name>
    <dbReference type="NCBI Taxonomy" id="185202"/>
    <lineage>
        <taxon>Eukaryota</taxon>
        <taxon>Viridiplantae</taxon>
        <taxon>Streptophyta</taxon>
        <taxon>Embryophyta</taxon>
        <taxon>Tracheophyta</taxon>
        <taxon>Spermatophyta</taxon>
        <taxon>Magnoliopsida</taxon>
        <taxon>eudicotyledons</taxon>
        <taxon>Gunneridae</taxon>
        <taxon>Pentapetalae</taxon>
        <taxon>asterids</taxon>
        <taxon>campanulids</taxon>
        <taxon>Asterales</taxon>
        <taxon>Asteraceae</taxon>
        <taxon>Asteroideae</taxon>
        <taxon>Heliantheae alliance</taxon>
        <taxon>Millerieae</taxon>
        <taxon>Smallanthus</taxon>
    </lineage>
</organism>